<evidence type="ECO:0000259" key="12">
    <source>
        <dbReference type="Pfam" id="PF22599"/>
    </source>
</evidence>
<dbReference type="FunFam" id="1.20.1640.10:FF:000004">
    <property type="entry name" value="Protein translocase subunit SecD"/>
    <property type="match status" value="1"/>
</dbReference>
<dbReference type="InterPro" id="IPR005791">
    <property type="entry name" value="SecD"/>
</dbReference>
<dbReference type="GO" id="GO:0015450">
    <property type="term" value="F:protein-transporting ATPase activity"/>
    <property type="evidence" value="ECO:0007669"/>
    <property type="project" value="InterPro"/>
</dbReference>
<comment type="subunit">
    <text evidence="9">Forms a complex with SecF. Part of the essential Sec protein translocation apparatus which comprises SecA, SecYEG and auxiliary proteins SecDF. Other proteins may also be involved.</text>
</comment>
<evidence type="ECO:0000256" key="9">
    <source>
        <dbReference type="HAMAP-Rule" id="MF_01463"/>
    </source>
</evidence>
<feature type="transmembrane region" description="Helical" evidence="9">
    <location>
        <begin position="633"/>
        <end position="657"/>
    </location>
</feature>
<feature type="transmembrane region" description="Helical" evidence="9">
    <location>
        <begin position="510"/>
        <end position="529"/>
    </location>
</feature>
<comment type="caution">
    <text evidence="13">The sequence shown here is derived from an EMBL/GenBank/DDBJ whole genome shotgun (WGS) entry which is preliminary data.</text>
</comment>
<comment type="function">
    <text evidence="9">Part of the Sec protein translocase complex. Interacts with the SecYEG preprotein conducting channel. SecDF uses the proton motive force (PMF) to complete protein translocation after the ATP-dependent function of SecA.</text>
</comment>
<dbReference type="Pfam" id="PF02355">
    <property type="entry name" value="SecD_SecF_C"/>
    <property type="match status" value="1"/>
</dbReference>
<feature type="transmembrane region" description="Helical" evidence="9">
    <location>
        <begin position="534"/>
        <end position="556"/>
    </location>
</feature>
<dbReference type="InterPro" id="IPR001036">
    <property type="entry name" value="Acrflvin-R"/>
</dbReference>
<sequence>MKIPWKGLAILGVLIVALIYNRPTLLTFLPEDTASSQQKLQARMEQIKAEHQQLIGLGLALAEGEKKRIMLIMDEGAVFPTDHPVLEKILDGNFFFEKSDEGSFLKLKDEDVKNVFVTKVSNQLNGVLTNARKVVEIGLTSDGIFFQMEKGKRISPESEPFITMLGDEFELSYQDGKDRYVTRKQVLANVVNLGLDLQGGMYLDIGVESEVVVQAVMDRVRDELEDKLIDDNINYDVVERIGDNQIEIVLDADEELDLTDESYTRLLELNYDVLPLDSGFLITLKEEERKRIKSKAIEQALETIRNRIDQLGVKEPSVQKQGDNSIIIQLPGLKDPDQARRVIGRVAVLNFMAVAENGSVDNPSEDQVVLYQENRDALTKELISTVPYLLEKKVLLKGDRIRDARVGFLQTGGAYVSMSFDEEGKELFSQITGDYTNRRMAIVLDGKVQSAPRINERISGGEAQITGGFSPEEASELALVLRSGALPAPIVIHEERTVGASLGEDSIRQALMSLSIGFAGVILFMLIYYRVSGLFSVMALIFNILLIVAALAYFGATLTLPGMAGIILTIGMAVDANVLIFERIREELARGTSVRAAIGTGFQKATITILDSNITTILAAIVLFQFGTGPIKGFAITLSIGIAASMFTSIVVGRFLFEVVYLRKAKLDKISI</sequence>
<evidence type="ECO:0000313" key="14">
    <source>
        <dbReference type="Proteomes" id="UP000218113"/>
    </source>
</evidence>
<keyword evidence="8 9" id="KW-0472">Membrane</keyword>
<dbReference type="Gene3D" id="3.30.1360.200">
    <property type="match status" value="1"/>
</dbReference>
<dbReference type="EMBL" id="NVSR01000061">
    <property type="protein sequence ID" value="PCI27402.1"/>
    <property type="molecule type" value="Genomic_DNA"/>
</dbReference>
<evidence type="ECO:0000256" key="7">
    <source>
        <dbReference type="ARBA" id="ARBA00023010"/>
    </source>
</evidence>
<dbReference type="NCBIfam" id="TIGR01129">
    <property type="entry name" value="secD"/>
    <property type="match status" value="1"/>
</dbReference>
<protein>
    <recommendedName>
        <fullName evidence="9">Protein translocase subunit SecD</fullName>
    </recommendedName>
</protein>
<dbReference type="GO" id="GO:0005886">
    <property type="term" value="C:plasma membrane"/>
    <property type="evidence" value="ECO:0007669"/>
    <property type="project" value="UniProtKB-SubCell"/>
</dbReference>
<dbReference type="SUPFAM" id="SSF82866">
    <property type="entry name" value="Multidrug efflux transporter AcrB transmembrane domain"/>
    <property type="match status" value="1"/>
</dbReference>
<evidence type="ECO:0000256" key="3">
    <source>
        <dbReference type="ARBA" id="ARBA00022475"/>
    </source>
</evidence>
<feature type="transmembrane region" description="Helical" evidence="9">
    <location>
        <begin position="605"/>
        <end position="627"/>
    </location>
</feature>
<evidence type="ECO:0000259" key="11">
    <source>
        <dbReference type="Pfam" id="PF21760"/>
    </source>
</evidence>
<dbReference type="Gene3D" id="1.20.1640.10">
    <property type="entry name" value="Multidrug efflux transporter AcrB transmembrane domain"/>
    <property type="match status" value="1"/>
</dbReference>
<evidence type="ECO:0000256" key="4">
    <source>
        <dbReference type="ARBA" id="ARBA00022692"/>
    </source>
</evidence>
<dbReference type="InterPro" id="IPR022813">
    <property type="entry name" value="SecD/SecF_arch_bac"/>
</dbReference>
<dbReference type="HAMAP" id="MF_01463_B">
    <property type="entry name" value="SecD_B"/>
    <property type="match status" value="1"/>
</dbReference>
<dbReference type="AlphaFoldDB" id="A0A2A4T1K7"/>
<dbReference type="NCBIfam" id="TIGR00916">
    <property type="entry name" value="2A0604s01"/>
    <property type="match status" value="1"/>
</dbReference>
<dbReference type="InterPro" id="IPR054384">
    <property type="entry name" value="SecDF_P1_head"/>
</dbReference>
<gene>
    <name evidence="9 13" type="primary">secD</name>
    <name evidence="13" type="ORF">COB67_08595</name>
</gene>
<dbReference type="PANTHER" id="PTHR30081">
    <property type="entry name" value="PROTEIN-EXPORT MEMBRANE PROTEIN SEC"/>
    <property type="match status" value="1"/>
</dbReference>
<organism evidence="13 14">
    <name type="scientific">SAR324 cluster bacterium</name>
    <dbReference type="NCBI Taxonomy" id="2024889"/>
    <lineage>
        <taxon>Bacteria</taxon>
        <taxon>Deltaproteobacteria</taxon>
        <taxon>SAR324 cluster</taxon>
    </lineage>
</organism>
<keyword evidence="2 9" id="KW-0813">Transport</keyword>
<evidence type="ECO:0000313" key="13">
    <source>
        <dbReference type="EMBL" id="PCI27402.1"/>
    </source>
</evidence>
<dbReference type="Pfam" id="PF22599">
    <property type="entry name" value="SecDF_P1_head"/>
    <property type="match status" value="1"/>
</dbReference>
<feature type="transmembrane region" description="Helical" evidence="9">
    <location>
        <begin position="562"/>
        <end position="584"/>
    </location>
</feature>
<comment type="subcellular location">
    <subcellularLocation>
        <location evidence="1 9">Cell membrane</location>
        <topology evidence="1 9">Multi-pass membrane protein</topology>
    </subcellularLocation>
</comment>
<dbReference type="PRINTS" id="PR00702">
    <property type="entry name" value="ACRIFLAVINRP"/>
</dbReference>
<dbReference type="InterPro" id="IPR048634">
    <property type="entry name" value="SecD_SecF_C"/>
</dbReference>
<name>A0A2A4T1K7_9DELT</name>
<dbReference type="GO" id="GO:0043952">
    <property type="term" value="P:protein transport by the Sec complex"/>
    <property type="evidence" value="ECO:0007669"/>
    <property type="project" value="UniProtKB-UniRule"/>
</dbReference>
<evidence type="ECO:0000256" key="8">
    <source>
        <dbReference type="ARBA" id="ARBA00023136"/>
    </source>
</evidence>
<keyword evidence="7 9" id="KW-0811">Translocation</keyword>
<evidence type="ECO:0000256" key="1">
    <source>
        <dbReference type="ARBA" id="ARBA00004651"/>
    </source>
</evidence>
<comment type="caution">
    <text evidence="9">Lacks conserved residue(s) required for the propagation of feature annotation.</text>
</comment>
<keyword evidence="6 9" id="KW-1133">Transmembrane helix</keyword>
<evidence type="ECO:0000259" key="10">
    <source>
        <dbReference type="Pfam" id="PF02355"/>
    </source>
</evidence>
<dbReference type="InterPro" id="IPR048631">
    <property type="entry name" value="SecD_1st"/>
</dbReference>
<keyword evidence="4 9" id="KW-0812">Transmembrane</keyword>
<evidence type="ECO:0000256" key="5">
    <source>
        <dbReference type="ARBA" id="ARBA00022927"/>
    </source>
</evidence>
<keyword evidence="3 9" id="KW-1003">Cell membrane</keyword>
<reference evidence="14" key="1">
    <citation type="submission" date="2017-08" db="EMBL/GenBank/DDBJ databases">
        <title>A dynamic microbial community with high functional redundancy inhabits the cold, oxic subseafloor aquifer.</title>
        <authorList>
            <person name="Tully B.J."/>
            <person name="Wheat C.G."/>
            <person name="Glazer B.T."/>
            <person name="Huber J.A."/>
        </authorList>
    </citation>
    <scope>NUCLEOTIDE SEQUENCE [LARGE SCALE GENOMIC DNA]</scope>
</reference>
<dbReference type="Pfam" id="PF21760">
    <property type="entry name" value="SecD_1st"/>
    <property type="match status" value="1"/>
</dbReference>
<dbReference type="Proteomes" id="UP000218113">
    <property type="component" value="Unassembled WGS sequence"/>
</dbReference>
<evidence type="ECO:0000256" key="6">
    <source>
        <dbReference type="ARBA" id="ARBA00022989"/>
    </source>
</evidence>
<feature type="domain" description="Protein translocase subunit SecDF P1" evidence="11">
    <location>
        <begin position="297"/>
        <end position="355"/>
    </location>
</feature>
<dbReference type="PANTHER" id="PTHR30081:SF1">
    <property type="entry name" value="PROTEIN TRANSLOCASE SUBUNIT SECD"/>
    <property type="match status" value="1"/>
</dbReference>
<dbReference type="GO" id="GO:0006605">
    <property type="term" value="P:protein targeting"/>
    <property type="evidence" value="ECO:0007669"/>
    <property type="project" value="UniProtKB-UniRule"/>
</dbReference>
<proteinExistence type="inferred from homology"/>
<comment type="similarity">
    <text evidence="9">Belongs to the SecD/SecF family. SecD subfamily.</text>
</comment>
<dbReference type="GO" id="GO:0065002">
    <property type="term" value="P:intracellular protein transmembrane transport"/>
    <property type="evidence" value="ECO:0007669"/>
    <property type="project" value="UniProtKB-UniRule"/>
</dbReference>
<dbReference type="InterPro" id="IPR055344">
    <property type="entry name" value="SecD_SecF_C_bact"/>
</dbReference>
<feature type="domain" description="SecDF P1 head subdomain" evidence="12">
    <location>
        <begin position="384"/>
        <end position="488"/>
    </location>
</feature>
<feature type="domain" description="Protein export membrane protein SecD/SecF C-terminal" evidence="10">
    <location>
        <begin position="492"/>
        <end position="653"/>
    </location>
</feature>
<dbReference type="Gene3D" id="3.30.70.3400">
    <property type="match status" value="2"/>
</dbReference>
<keyword evidence="5 9" id="KW-0653">Protein transport</keyword>
<evidence type="ECO:0000256" key="2">
    <source>
        <dbReference type="ARBA" id="ARBA00022448"/>
    </source>
</evidence>
<accession>A0A2A4T1K7</accession>